<name>A0A0M0KCU7_ALKHA</name>
<dbReference type="InterPro" id="IPR003783">
    <property type="entry name" value="Regulatory_RecX"/>
</dbReference>
<comment type="subcellular location">
    <subcellularLocation>
        <location evidence="1 5">Cytoplasm</location>
    </subcellularLocation>
</comment>
<accession>A0A0M0KCU7</accession>
<feature type="domain" description="RecX first three-helical" evidence="8">
    <location>
        <begin position="67"/>
        <end position="105"/>
    </location>
</feature>
<sequence>MAIITRIEVQKRNNERYNIFIHQNGQDVYAFSVDEQVLIKQGLRKGLDIDAEQMKQILYEDEVQKTFNLALHYLSYRMRSVHEVRTYLKKKDREEPIIEHVLHRLTEQRLLDDHAFAEAFIQTKRATTSKGPLKLKQELAEKGVSEKTIEGALTTFSYEEQVEQVKAWLEKQKGRTFKGSSLAWKQKLSRQLLAKGYTSPVIEEAFADVPIKQEEEEEWEALKAFGEKAMRKYAGKKAGWELQQKVKQALYRKGFSLEMIERYLND</sequence>
<evidence type="ECO:0000256" key="4">
    <source>
        <dbReference type="ARBA" id="ARBA00022490"/>
    </source>
</evidence>
<evidence type="ECO:0000256" key="2">
    <source>
        <dbReference type="ARBA" id="ARBA00009695"/>
    </source>
</evidence>
<dbReference type="PANTHER" id="PTHR33602">
    <property type="entry name" value="REGULATORY PROTEIN RECX FAMILY PROTEIN"/>
    <property type="match status" value="1"/>
</dbReference>
<dbReference type="RefSeq" id="WP_053432590.1">
    <property type="nucleotide sequence ID" value="NZ_CP040441.1"/>
</dbReference>
<evidence type="ECO:0000256" key="1">
    <source>
        <dbReference type="ARBA" id="ARBA00004496"/>
    </source>
</evidence>
<dbReference type="InterPro" id="IPR036388">
    <property type="entry name" value="WH-like_DNA-bd_sf"/>
</dbReference>
<proteinExistence type="inferred from homology"/>
<organism evidence="9">
    <name type="scientific">Halalkalibacterium halodurans</name>
    <name type="common">Bacillus halodurans</name>
    <dbReference type="NCBI Taxonomy" id="86665"/>
    <lineage>
        <taxon>Bacteria</taxon>
        <taxon>Bacillati</taxon>
        <taxon>Bacillota</taxon>
        <taxon>Bacilli</taxon>
        <taxon>Bacillales</taxon>
        <taxon>Bacillaceae</taxon>
        <taxon>Halalkalibacterium (ex Joshi et al. 2022)</taxon>
    </lineage>
</organism>
<dbReference type="InterPro" id="IPR053926">
    <property type="entry name" value="RecX_HTH_1st"/>
</dbReference>
<dbReference type="AlphaFoldDB" id="A0A0M0KCU7"/>
<comment type="caution">
    <text evidence="9">The sequence shown here is derived from an EMBL/GenBank/DDBJ whole genome shotgun (WGS) entry which is preliminary data.</text>
</comment>
<evidence type="ECO:0000259" key="7">
    <source>
        <dbReference type="Pfam" id="PF21981"/>
    </source>
</evidence>
<evidence type="ECO:0000259" key="8">
    <source>
        <dbReference type="Pfam" id="PF21982"/>
    </source>
</evidence>
<keyword evidence="4 5" id="KW-0963">Cytoplasm</keyword>
<gene>
    <name evidence="5" type="primary">recX</name>
    <name evidence="9" type="ORF">AMD02_19725</name>
</gene>
<dbReference type="GO" id="GO:0006282">
    <property type="term" value="P:regulation of DNA repair"/>
    <property type="evidence" value="ECO:0007669"/>
    <property type="project" value="UniProtKB-UniRule"/>
</dbReference>
<dbReference type="NCBIfam" id="NF010733">
    <property type="entry name" value="PRK14135.1"/>
    <property type="match status" value="1"/>
</dbReference>
<dbReference type="PANTHER" id="PTHR33602:SF1">
    <property type="entry name" value="REGULATORY PROTEIN RECX FAMILY PROTEIN"/>
    <property type="match status" value="1"/>
</dbReference>
<dbReference type="EMBL" id="LILD01000014">
    <property type="protein sequence ID" value="KOO36402.1"/>
    <property type="molecule type" value="Genomic_DNA"/>
</dbReference>
<dbReference type="GeneID" id="87596466"/>
<dbReference type="Pfam" id="PF21981">
    <property type="entry name" value="RecX_HTH3"/>
    <property type="match status" value="2"/>
</dbReference>
<dbReference type="InterPro" id="IPR053925">
    <property type="entry name" value="RecX_HTH_3rd"/>
</dbReference>
<dbReference type="HAMAP" id="MF_01114">
    <property type="entry name" value="RecX"/>
    <property type="match status" value="1"/>
</dbReference>
<evidence type="ECO:0000259" key="6">
    <source>
        <dbReference type="Pfam" id="PF02631"/>
    </source>
</evidence>
<feature type="domain" description="RecX second three-helical" evidence="6">
    <location>
        <begin position="112"/>
        <end position="153"/>
    </location>
</feature>
<dbReference type="Pfam" id="PF21982">
    <property type="entry name" value="RecX_HTH1"/>
    <property type="match status" value="1"/>
</dbReference>
<dbReference type="InterPro" id="IPR053924">
    <property type="entry name" value="RecX_HTH_2nd"/>
</dbReference>
<dbReference type="GO" id="GO:0005737">
    <property type="term" value="C:cytoplasm"/>
    <property type="evidence" value="ECO:0007669"/>
    <property type="project" value="UniProtKB-SubCell"/>
</dbReference>
<evidence type="ECO:0000256" key="3">
    <source>
        <dbReference type="ARBA" id="ARBA00018111"/>
    </source>
</evidence>
<comment type="function">
    <text evidence="5">Modulates RecA activity.</text>
</comment>
<feature type="domain" description="RecX third three-helical" evidence="7">
    <location>
        <begin position="216"/>
        <end position="264"/>
    </location>
</feature>
<reference evidence="9" key="1">
    <citation type="submission" date="2015-08" db="EMBL/GenBank/DDBJ databases">
        <title>Complete DNA Sequence of Pseudomonas syringae pv. actinidiae, the Causal Agent of Kiwifruit Canker Disease.</title>
        <authorList>
            <person name="Rikkerink E.H.A."/>
            <person name="Fineran P.C."/>
        </authorList>
    </citation>
    <scope>NUCLEOTIDE SEQUENCE</scope>
    <source>
        <strain evidence="9">DSM 13666</strain>
    </source>
</reference>
<dbReference type="Pfam" id="PF02631">
    <property type="entry name" value="RecX_HTH2"/>
    <property type="match status" value="1"/>
</dbReference>
<comment type="similarity">
    <text evidence="2 5">Belongs to the RecX family.</text>
</comment>
<dbReference type="PATRIC" id="fig|136160.3.peg.3939"/>
<dbReference type="Gene3D" id="1.10.10.10">
    <property type="entry name" value="Winged helix-like DNA-binding domain superfamily/Winged helix DNA-binding domain"/>
    <property type="match status" value="4"/>
</dbReference>
<feature type="domain" description="RecX third three-helical" evidence="7">
    <location>
        <begin position="159"/>
        <end position="205"/>
    </location>
</feature>
<evidence type="ECO:0000256" key="5">
    <source>
        <dbReference type="HAMAP-Rule" id="MF_01114"/>
    </source>
</evidence>
<evidence type="ECO:0000313" key="9">
    <source>
        <dbReference type="EMBL" id="KOO36402.1"/>
    </source>
</evidence>
<accession>A0A4Y7WU65</accession>
<protein>
    <recommendedName>
        <fullName evidence="3 5">Regulatory protein RecX</fullName>
    </recommendedName>
</protein>